<dbReference type="InterPro" id="IPR040521">
    <property type="entry name" value="KDZ"/>
</dbReference>
<feature type="region of interest" description="Disordered" evidence="1">
    <location>
        <begin position="304"/>
        <end position="397"/>
    </location>
</feature>
<sequence>MAAQENLHNFHYGSRLPVTESRSQAAVRARFCKRTVAEVGRFFKSKRKRTNRTSDQTPPPADSSHDTNALPMDQLGFSETLDWEDIGEIMTEEDELTRARLRSYHQELIQQQQYRNWKGVMVALFPVYLHLKRKTRNWTLPCAFDNFSSVVCSCPAEKSIVRQVDLVDLMGQKRVNYAFCPCTPDPVHLLTCGYLASTPVFPQTAFSMRLLNFYDLMWNICNAHISPFTKVMQRWNESISVRLYNKLMTKPRDLRRNLSASIHAHRSLMSMRRNLVQSITSVNKQDLLAQRSCPACFGVSLPIPSPTHPDTSSTQPIPPSQPADSTAAGPHSSATLEPPSTQPPDDSTPEITNSGPNLPASSATILPSTSASTPPQPVNGSSPPTPLNQQPQTSDLAPDDHQVFICFDANFQQRHHERATKNYLELEDQPLFIRPEEIVASNAEILDAERSQRVSKKAKDRCTEQHKAADDRRNAASWKGCDDTGLFGCCCRHDAVIYFCNIHKTGEGRGLPLSILNRIFAEINPNVKLGILYDIGCTLKKFLQSRALLGDHTPRMKFATAVFHSYVHDWPCQLQYNPRYNEGWGLTNGEGLERLWSYLSPLVSPLRYATRNHRIGAINHRSFFHNELGMEKLVVTLKRKTIHAMATKVHSERILRKLYLAQNPHQVGQFFTDEFFRAQWQRQRDFEINRNQADREKKEEQAQFFERGEAMKSLAELFVTKIANPSPQSDSSHALRILQEIRDLQKEHDEECKKLGSYFVVEAGTERNSEKEKRLALLWSAKTALYKCAVQIQGETQPLRATKTRADRLGTVLKEKIFEALKRRQKAVSPVLKIFCDRRTDYLTNHAPDLLSRPENKPIDYKHFKKIQLDDAFWNDGYMCMSKDPWALDPTVRTGIHTLLRLDRANEELVQLTNELRRTLSWGIHFQNQLKHQINQCVLNTVDAKLQATLEEDFGVVSWESRSLVSDELESVQTEHEKMLLAWHTDVEEIATLGFLHDSTIPREWSALVEFLKRFGVNDTMDANIDLLLEETVLENQESDGESDTDDADAGQDQGEHVLPDDDD</sequence>
<accession>A0A2S4WIB4</accession>
<feature type="compositionally biased region" description="Polar residues" evidence="1">
    <location>
        <begin position="351"/>
        <end position="395"/>
    </location>
</feature>
<evidence type="ECO:0000259" key="2">
    <source>
        <dbReference type="Pfam" id="PF18802"/>
    </source>
</evidence>
<feature type="domain" description="CxC1-like cysteine cluster associated with KDZ transposases" evidence="2">
    <location>
        <begin position="137"/>
        <end position="240"/>
    </location>
</feature>
<reference evidence="4" key="3">
    <citation type="journal article" date="2018" name="Mol. Plant Microbe Interact.">
        <title>Genome sequence resources for the wheat stripe rust pathogen (Puccinia striiformis f. sp. tritici) and the barley stripe rust pathogen (Puccinia striiformis f. sp. hordei).</title>
        <authorList>
            <person name="Xia C."/>
            <person name="Wang M."/>
            <person name="Yin C."/>
            <person name="Cornejo O.E."/>
            <person name="Hulbert S.H."/>
            <person name="Chen X."/>
        </authorList>
    </citation>
    <scope>NUCLEOTIDE SEQUENCE [LARGE SCALE GENOMIC DNA]</scope>
    <source>
        <strain evidence="4">93TX-2</strain>
    </source>
</reference>
<dbReference type="Pfam" id="PF18758">
    <property type="entry name" value="KDZ"/>
    <property type="match status" value="1"/>
</dbReference>
<dbReference type="EMBL" id="PKSM01000020">
    <property type="protein sequence ID" value="POW21489.1"/>
    <property type="molecule type" value="Genomic_DNA"/>
</dbReference>
<name>A0A2S4WIB4_9BASI</name>
<feature type="compositionally biased region" description="Basic and acidic residues" evidence="1">
    <location>
        <begin position="1054"/>
        <end position="1064"/>
    </location>
</feature>
<dbReference type="AlphaFoldDB" id="A0A2S4WIB4"/>
<dbReference type="Pfam" id="PF18802">
    <property type="entry name" value="CxC1"/>
    <property type="match status" value="1"/>
</dbReference>
<feature type="region of interest" description="Disordered" evidence="1">
    <location>
        <begin position="1035"/>
        <end position="1064"/>
    </location>
</feature>
<dbReference type="VEuPathDB" id="FungiDB:PSHT_02360"/>
<dbReference type="OrthoDB" id="2503722at2759"/>
<dbReference type="PANTHER" id="PTHR33096">
    <property type="entry name" value="CXC2 DOMAIN-CONTAINING PROTEIN"/>
    <property type="match status" value="1"/>
</dbReference>
<dbReference type="InterPro" id="IPR041320">
    <property type="entry name" value="CxC1"/>
</dbReference>
<feature type="compositionally biased region" description="Acidic residues" evidence="1">
    <location>
        <begin position="1035"/>
        <end position="1050"/>
    </location>
</feature>
<feature type="region of interest" description="Disordered" evidence="1">
    <location>
        <begin position="44"/>
        <end position="70"/>
    </location>
</feature>
<dbReference type="PANTHER" id="PTHR33096:SF1">
    <property type="entry name" value="CXC1-LIKE CYSTEINE CLUSTER ASSOCIATED WITH KDZ TRANSPOSASES DOMAIN-CONTAINING PROTEIN"/>
    <property type="match status" value="1"/>
</dbReference>
<proteinExistence type="predicted"/>
<reference evidence="3 4" key="1">
    <citation type="submission" date="2017-12" db="EMBL/GenBank/DDBJ databases">
        <title>Gene loss provides genomic basis for host adaptation in cereal stripe rust fungi.</title>
        <authorList>
            <person name="Xia C."/>
        </authorList>
    </citation>
    <scope>NUCLEOTIDE SEQUENCE [LARGE SCALE GENOMIC DNA]</scope>
    <source>
        <strain evidence="3 4">93TX-2</strain>
    </source>
</reference>
<gene>
    <name evidence="3" type="ORF">PSHT_02360</name>
</gene>
<protein>
    <recommendedName>
        <fullName evidence="2">CxC1-like cysteine cluster associated with KDZ transposases domain-containing protein</fullName>
    </recommendedName>
</protein>
<comment type="caution">
    <text evidence="3">The sequence shown here is derived from an EMBL/GenBank/DDBJ whole genome shotgun (WGS) entry which is preliminary data.</text>
</comment>
<dbReference type="Proteomes" id="UP000238274">
    <property type="component" value="Unassembled WGS sequence"/>
</dbReference>
<keyword evidence="4" id="KW-1185">Reference proteome</keyword>
<organism evidence="3 4">
    <name type="scientific">Puccinia striiformis</name>
    <dbReference type="NCBI Taxonomy" id="27350"/>
    <lineage>
        <taxon>Eukaryota</taxon>
        <taxon>Fungi</taxon>
        <taxon>Dikarya</taxon>
        <taxon>Basidiomycota</taxon>
        <taxon>Pucciniomycotina</taxon>
        <taxon>Pucciniomycetes</taxon>
        <taxon>Pucciniales</taxon>
        <taxon>Pucciniaceae</taxon>
        <taxon>Puccinia</taxon>
    </lineage>
</organism>
<evidence type="ECO:0000256" key="1">
    <source>
        <dbReference type="SAM" id="MobiDB-lite"/>
    </source>
</evidence>
<evidence type="ECO:0000313" key="3">
    <source>
        <dbReference type="EMBL" id="POW21489.1"/>
    </source>
</evidence>
<dbReference type="VEuPathDB" id="FungiDB:PSTT_11908"/>
<reference evidence="4" key="2">
    <citation type="journal article" date="2018" name="BMC Genomics">
        <title>Genomic insights into host adaptation between the wheat stripe rust pathogen (Puccinia striiformis f. sp. tritici) and the barley stripe rust pathogen (Puccinia striiformis f. sp. hordei).</title>
        <authorList>
            <person name="Xia C."/>
            <person name="Wang M."/>
            <person name="Yin C."/>
            <person name="Cornejo O.E."/>
            <person name="Hulbert S.H."/>
            <person name="Chen X."/>
        </authorList>
    </citation>
    <scope>NUCLEOTIDE SEQUENCE [LARGE SCALE GENOMIC DNA]</scope>
    <source>
        <strain evidence="4">93TX-2</strain>
    </source>
</reference>
<evidence type="ECO:0000313" key="4">
    <source>
        <dbReference type="Proteomes" id="UP000238274"/>
    </source>
</evidence>